<keyword evidence="2" id="KW-1185">Reference proteome</keyword>
<organism evidence="1 2">
    <name type="scientific">Allofrancisella guangzhouensis</name>
    <dbReference type="NCBI Taxonomy" id="594679"/>
    <lineage>
        <taxon>Bacteria</taxon>
        <taxon>Pseudomonadati</taxon>
        <taxon>Pseudomonadota</taxon>
        <taxon>Gammaproteobacteria</taxon>
        <taxon>Thiotrichales</taxon>
        <taxon>Francisellaceae</taxon>
        <taxon>Allofrancisella</taxon>
    </lineage>
</organism>
<dbReference type="OrthoDB" id="9947213at2"/>
<gene>
    <name evidence="1" type="ORF">SD28_05695</name>
</gene>
<dbReference type="AlphaFoldDB" id="A0A0A8E4L4"/>
<dbReference type="STRING" id="594679.SD28_05695"/>
<dbReference type="HOGENOM" id="CLU_844000_0_0_6"/>
<proteinExistence type="predicted"/>
<accession>A0A0A8E4L4</accession>
<evidence type="ECO:0000313" key="1">
    <source>
        <dbReference type="EMBL" id="AJC49160.1"/>
    </source>
</evidence>
<dbReference type="Proteomes" id="UP000031104">
    <property type="component" value="Chromosome"/>
</dbReference>
<name>A0A0A8E4L4_9GAMM</name>
<dbReference type="EMBL" id="CP010427">
    <property type="protein sequence ID" value="AJC49160.1"/>
    <property type="molecule type" value="Genomic_DNA"/>
</dbReference>
<dbReference type="KEGG" id="fgu:SD28_05695"/>
<protein>
    <submittedName>
        <fullName evidence="1">Uncharacterized protein</fullName>
    </submittedName>
</protein>
<sequence length="329" mass="38953">MANKGFIVDYSTDNEQFVLYEIQQINFSNLYSDDFYSQGEIKAYFGFNFVDCNTKYQDLDWGISFCKGLQRLLFGSFEFTREYNPNFIIITSHKELRENIAKVQNFYEKYNKEVVIKTDGFQSEGNLFISNEPFNVLRAKINELLLAECNYIIIEEKKMISPNYLKTKYAYLKDYGKVGIFRRDMIIYNKNELKMIEVTKAVLDTSKNTNSHEFYSAASDVGYSDRKFYMKGNIKKHLNKREQPNLNYRNRKKNYEKMVKVIDIFSNIKDLPKVLYLLCFSNINHFLSQSGAYNFIVYLGKYLGREIKIDDQFDQDVLYKLDCILKVLK</sequence>
<reference evidence="1 2" key="1">
    <citation type="submission" date="2014-12" db="EMBL/GenBank/DDBJ databases">
        <title>Complete genome sequence of Francisella guanzhouensis strain 08HL01032 isolated from air-conditioning system in China.</title>
        <authorList>
            <person name="Svensson D."/>
            <person name="Ohrman C."/>
            <person name="Backman S."/>
            <person name="Karlsson E."/>
            <person name="Nilsson E."/>
            <person name="Bystrom M."/>
            <person name="Larkeryd A."/>
            <person name="Stenberg P."/>
            <person name="Scholtz H.C."/>
            <person name="Forsman M."/>
            <person name="Sjodin A."/>
        </authorList>
    </citation>
    <scope>NUCLEOTIDE SEQUENCE [LARGE SCALE GENOMIC DNA]</scope>
    <source>
        <strain evidence="1 2">08HL01032</strain>
    </source>
</reference>
<dbReference type="RefSeq" id="WP_039124961.1">
    <property type="nucleotide sequence ID" value="NZ_CP010427.1"/>
</dbReference>
<evidence type="ECO:0000313" key="2">
    <source>
        <dbReference type="Proteomes" id="UP000031104"/>
    </source>
</evidence>